<organism evidence="2 3">
    <name type="scientific">Marinobacterium zhoushanense</name>
    <dbReference type="NCBI Taxonomy" id="1679163"/>
    <lineage>
        <taxon>Bacteria</taxon>
        <taxon>Pseudomonadati</taxon>
        <taxon>Pseudomonadota</taxon>
        <taxon>Gammaproteobacteria</taxon>
        <taxon>Oceanospirillales</taxon>
        <taxon>Oceanospirillaceae</taxon>
        <taxon>Marinobacterium</taxon>
    </lineage>
</organism>
<proteinExistence type="predicted"/>
<keyword evidence="3" id="KW-1185">Reference proteome</keyword>
<keyword evidence="1" id="KW-0732">Signal</keyword>
<dbReference type="EMBL" id="BMIJ01000009">
    <property type="protein sequence ID" value="GGC09100.1"/>
    <property type="molecule type" value="Genomic_DNA"/>
</dbReference>
<accession>A0ABQ1KX30</accession>
<comment type="caution">
    <text evidence="2">The sequence shown here is derived from an EMBL/GenBank/DDBJ whole genome shotgun (WGS) entry which is preliminary data.</text>
</comment>
<dbReference type="InterPro" id="IPR025293">
    <property type="entry name" value="YfiR/HmsC-like"/>
</dbReference>
<name>A0ABQ1KX30_9GAMM</name>
<evidence type="ECO:0008006" key="4">
    <source>
        <dbReference type="Google" id="ProtNLM"/>
    </source>
</evidence>
<feature type="signal peptide" evidence="1">
    <location>
        <begin position="1"/>
        <end position="39"/>
    </location>
</feature>
<evidence type="ECO:0000313" key="2">
    <source>
        <dbReference type="EMBL" id="GGC09100.1"/>
    </source>
</evidence>
<evidence type="ECO:0000313" key="3">
    <source>
        <dbReference type="Proteomes" id="UP000629025"/>
    </source>
</evidence>
<gene>
    <name evidence="2" type="ORF">GCM10011352_39330</name>
</gene>
<dbReference type="Proteomes" id="UP000629025">
    <property type="component" value="Unassembled WGS sequence"/>
</dbReference>
<evidence type="ECO:0000256" key="1">
    <source>
        <dbReference type="SAM" id="SignalP"/>
    </source>
</evidence>
<dbReference type="Pfam" id="PF13689">
    <property type="entry name" value="DUF4154"/>
    <property type="match status" value="1"/>
</dbReference>
<sequence length="206" mass="22806">MIRFCATRYTKTLCSRPFKLTALSRLCLIGLLFSSVALANPNDERVSRVKAAFILNIAKFVSWPAETLSVPTDAFTLCYYREDSLGAGIEMILNKSVLGLPMRDRLIENLPESDGCRVLMIPADQLTQFMTEIESVSERKSVLTIADLTMEEGKGVAYSGVIMNLVRRGSSIGFEIDTNELKARHLSMSSELLKLAHIIDAPGRGK</sequence>
<feature type="chain" id="PRO_5046022967" description="YfiR family protein" evidence="1">
    <location>
        <begin position="40"/>
        <end position="206"/>
    </location>
</feature>
<protein>
    <recommendedName>
        <fullName evidence="4">YfiR family protein</fullName>
    </recommendedName>
</protein>
<reference evidence="3" key="1">
    <citation type="journal article" date="2019" name="Int. J. Syst. Evol. Microbiol.">
        <title>The Global Catalogue of Microorganisms (GCM) 10K type strain sequencing project: providing services to taxonomists for standard genome sequencing and annotation.</title>
        <authorList>
            <consortium name="The Broad Institute Genomics Platform"/>
            <consortium name="The Broad Institute Genome Sequencing Center for Infectious Disease"/>
            <person name="Wu L."/>
            <person name="Ma J."/>
        </authorList>
    </citation>
    <scope>NUCLEOTIDE SEQUENCE [LARGE SCALE GENOMIC DNA]</scope>
    <source>
        <strain evidence="3">CGMCC 1.15341</strain>
    </source>
</reference>